<comment type="caution">
    <text evidence="1">The sequence shown here is derived from an EMBL/GenBank/DDBJ whole genome shotgun (WGS) entry which is preliminary data.</text>
</comment>
<keyword evidence="2" id="KW-1185">Reference proteome</keyword>
<evidence type="ECO:0000313" key="2">
    <source>
        <dbReference type="Proteomes" id="UP000266861"/>
    </source>
</evidence>
<protein>
    <submittedName>
        <fullName evidence="1">Uncharacterized protein</fullName>
    </submittedName>
</protein>
<gene>
    <name evidence="1" type="ORF">Glove_177g147</name>
</gene>
<proteinExistence type="predicted"/>
<dbReference type="Proteomes" id="UP000266861">
    <property type="component" value="Unassembled WGS sequence"/>
</dbReference>
<dbReference type="EMBL" id="PQFF01000167">
    <property type="protein sequence ID" value="RHZ77536.1"/>
    <property type="molecule type" value="Genomic_DNA"/>
</dbReference>
<dbReference type="AlphaFoldDB" id="A0A397IUT3"/>
<organism evidence="1 2">
    <name type="scientific">Diversispora epigaea</name>
    <dbReference type="NCBI Taxonomy" id="1348612"/>
    <lineage>
        <taxon>Eukaryota</taxon>
        <taxon>Fungi</taxon>
        <taxon>Fungi incertae sedis</taxon>
        <taxon>Mucoromycota</taxon>
        <taxon>Glomeromycotina</taxon>
        <taxon>Glomeromycetes</taxon>
        <taxon>Diversisporales</taxon>
        <taxon>Diversisporaceae</taxon>
        <taxon>Diversispora</taxon>
    </lineage>
</organism>
<accession>A0A397IUT3</accession>
<evidence type="ECO:0000313" key="1">
    <source>
        <dbReference type="EMBL" id="RHZ77536.1"/>
    </source>
</evidence>
<name>A0A397IUT3_9GLOM</name>
<reference evidence="1 2" key="1">
    <citation type="submission" date="2018-08" db="EMBL/GenBank/DDBJ databases">
        <title>Genome and evolution of the arbuscular mycorrhizal fungus Diversispora epigaea (formerly Glomus versiforme) and its bacterial endosymbionts.</title>
        <authorList>
            <person name="Sun X."/>
            <person name="Fei Z."/>
            <person name="Harrison M."/>
        </authorList>
    </citation>
    <scope>NUCLEOTIDE SEQUENCE [LARGE SCALE GENOMIC DNA]</scope>
    <source>
        <strain evidence="1 2">IT104</strain>
    </source>
</reference>
<sequence>MELDFSGNELTKFESLDLTFLSGHVVRTTLVIPREQKPMEEQDKIGIPPITSTTAERIISFSC</sequence>